<proteinExistence type="predicted"/>
<feature type="domain" description="Asparagine synthetase" evidence="1">
    <location>
        <begin position="221"/>
        <end position="439"/>
    </location>
</feature>
<dbReference type="GO" id="GO:0006529">
    <property type="term" value="P:asparagine biosynthetic process"/>
    <property type="evidence" value="ECO:0007669"/>
    <property type="project" value="InterPro"/>
</dbReference>
<keyword evidence="3" id="KW-1185">Reference proteome</keyword>
<evidence type="ECO:0000259" key="1">
    <source>
        <dbReference type="Pfam" id="PF00733"/>
    </source>
</evidence>
<evidence type="ECO:0000313" key="2">
    <source>
        <dbReference type="EMBL" id="RNL79138.1"/>
    </source>
</evidence>
<gene>
    <name evidence="2" type="ORF">EFL95_08880</name>
</gene>
<dbReference type="GO" id="GO:0004066">
    <property type="term" value="F:asparagine synthase (glutamine-hydrolyzing) activity"/>
    <property type="evidence" value="ECO:0007669"/>
    <property type="project" value="InterPro"/>
</dbReference>
<dbReference type="EMBL" id="RJSG01000002">
    <property type="protein sequence ID" value="RNL79138.1"/>
    <property type="molecule type" value="Genomic_DNA"/>
</dbReference>
<organism evidence="2 3">
    <name type="scientific">Nocardioides marmorisolisilvae</name>
    <dbReference type="NCBI Taxonomy" id="1542737"/>
    <lineage>
        <taxon>Bacteria</taxon>
        <taxon>Bacillati</taxon>
        <taxon>Actinomycetota</taxon>
        <taxon>Actinomycetes</taxon>
        <taxon>Propionibacteriales</taxon>
        <taxon>Nocardioidaceae</taxon>
        <taxon>Nocardioides</taxon>
    </lineage>
</organism>
<sequence length="617" mass="66080">MRTYLLAVSKSGSPLPSLDQVDRVARASLPFRTTGCDASWSAEDGLAGLWVWHNEQSDAAKPLNLHPDGAEGWSGYFVGSPDRREPSATGGVWAHFHVTAQGAVATSCASGTEQVFYAESAQHVVVGTRAQLVALAAFGEQLVLDTAGLAAIVNAGFSTTDRTIFDGVRVLRPGWRIVATQGAGVVLEPAVSADFDGSAGQALIASVSGLPATASTIRLGLTGGRDSRLLAGLLVKAGVPVRAYTAGDEADPDVVIARRVAEVLGIEHSVTGPRGSNARGDNLEVDPRARVREAVALGEGMLGAYDRVGRIDESFKPALIPFSGSGGEILRGYYANALHGAELPDVARRVLRRRALAQEKLLTADAKQQYLADLQDWMDAVVRAPGLALSDFYLRQRTARWSGAARGSSSMGSLAWRPFFDHHVVQAVQAVPLAERTSERFFASLIDELVPELADVPFVGKRWAFEELPPSDPGERARWVQRAPLKGAHGEGPSFNWRTDLAEVRAELGSIVESAPDAFWAVVDHQAVDRYLQRVPTADRTQTVPLWNLATVAHAVASSVELGEEKFSPAPTAIHVRRSSGEAPTAPRITLSAYSRAAAKRVYLRLASARAAFSRRR</sequence>
<dbReference type="Proteomes" id="UP000277094">
    <property type="component" value="Unassembled WGS sequence"/>
</dbReference>
<evidence type="ECO:0000313" key="3">
    <source>
        <dbReference type="Proteomes" id="UP000277094"/>
    </source>
</evidence>
<dbReference type="Pfam" id="PF00733">
    <property type="entry name" value="Asn_synthase"/>
    <property type="match status" value="1"/>
</dbReference>
<dbReference type="Gene3D" id="3.40.50.620">
    <property type="entry name" value="HUPs"/>
    <property type="match status" value="1"/>
</dbReference>
<dbReference type="InterPro" id="IPR001962">
    <property type="entry name" value="Asn_synthase"/>
</dbReference>
<dbReference type="OrthoDB" id="564639at2"/>
<dbReference type="InterPro" id="IPR014729">
    <property type="entry name" value="Rossmann-like_a/b/a_fold"/>
</dbReference>
<reference evidence="2 3" key="1">
    <citation type="submission" date="2018-11" db="EMBL/GenBank/DDBJ databases">
        <authorList>
            <person name="Li F."/>
        </authorList>
    </citation>
    <scope>NUCLEOTIDE SEQUENCE [LARGE SCALE GENOMIC DNA]</scope>
    <source>
        <strain evidence="2 3">KIS18-7</strain>
    </source>
</reference>
<protein>
    <recommendedName>
        <fullName evidence="1">Asparagine synthetase domain-containing protein</fullName>
    </recommendedName>
</protein>
<dbReference type="SUPFAM" id="SSF52402">
    <property type="entry name" value="Adenine nucleotide alpha hydrolases-like"/>
    <property type="match status" value="1"/>
</dbReference>
<accession>A0A3N0DU49</accession>
<name>A0A3N0DU49_9ACTN</name>
<comment type="caution">
    <text evidence="2">The sequence shown here is derived from an EMBL/GenBank/DDBJ whole genome shotgun (WGS) entry which is preliminary data.</text>
</comment>
<dbReference type="AlphaFoldDB" id="A0A3N0DU49"/>